<name>A0ABZ0B4L2_9BURK</name>
<feature type="chain" id="PRO_5046212684" description="Tetratricopeptide repeat protein" evidence="1">
    <location>
        <begin position="19"/>
        <end position="152"/>
    </location>
</feature>
<dbReference type="Proteomes" id="UP001302257">
    <property type="component" value="Chromosome"/>
</dbReference>
<sequence>MKTVLLVLALSLAAPLYAADTPTITAPTVSERMATAREAIARKGWSRAQYDLKLVLRDEPGNADAHNLLAYTFRKQDKPDLAQAFEHYKTALKLNPQHKGAHEYIGEAYLMDRQPELAEQHLASLEKICGNRQCEEYQDLAKALAAYRKANP</sequence>
<dbReference type="EMBL" id="CP132507">
    <property type="protein sequence ID" value="WNO06590.1"/>
    <property type="molecule type" value="Genomic_DNA"/>
</dbReference>
<accession>A0ABZ0B4L2</accession>
<dbReference type="RefSeq" id="WP_313869278.1">
    <property type="nucleotide sequence ID" value="NZ_CP132507.1"/>
</dbReference>
<organism evidence="2 3">
    <name type="scientific">Rhodoferax mekongensis</name>
    <dbReference type="NCBI Taxonomy" id="3068341"/>
    <lineage>
        <taxon>Bacteria</taxon>
        <taxon>Pseudomonadati</taxon>
        <taxon>Pseudomonadota</taxon>
        <taxon>Betaproteobacteria</taxon>
        <taxon>Burkholderiales</taxon>
        <taxon>Comamonadaceae</taxon>
        <taxon>Rhodoferax</taxon>
    </lineage>
</organism>
<gene>
    <name evidence="2" type="ORF">RAN89_09220</name>
</gene>
<feature type="signal peptide" evidence="1">
    <location>
        <begin position="1"/>
        <end position="18"/>
    </location>
</feature>
<protein>
    <recommendedName>
        <fullName evidence="4">Tetratricopeptide repeat protein</fullName>
    </recommendedName>
</protein>
<proteinExistence type="predicted"/>
<evidence type="ECO:0000313" key="3">
    <source>
        <dbReference type="Proteomes" id="UP001302257"/>
    </source>
</evidence>
<reference evidence="2 3" key="1">
    <citation type="submission" date="2023-08" db="EMBL/GenBank/DDBJ databases">
        <title>Rhodoferax potami sp. nov. and Rhodoferax mekongensis sp. nov., isolated from the Mekong River in Thailand.</title>
        <authorList>
            <person name="Kitikhun S."/>
            <person name="Charoenyingcharoen P."/>
            <person name="Siriarchawattana P."/>
            <person name="Likhitrattanapisal S."/>
            <person name="Nilsakha T."/>
            <person name="Chanpet A."/>
            <person name="Rattanawaree P."/>
            <person name="Ingsriswang S."/>
        </authorList>
    </citation>
    <scope>NUCLEOTIDE SEQUENCE [LARGE SCALE GENOMIC DNA]</scope>
    <source>
        <strain evidence="2 3">TBRC 17307</strain>
    </source>
</reference>
<keyword evidence="3" id="KW-1185">Reference proteome</keyword>
<evidence type="ECO:0000313" key="2">
    <source>
        <dbReference type="EMBL" id="WNO06590.1"/>
    </source>
</evidence>
<evidence type="ECO:0008006" key="4">
    <source>
        <dbReference type="Google" id="ProtNLM"/>
    </source>
</evidence>
<dbReference type="InterPro" id="IPR011990">
    <property type="entry name" value="TPR-like_helical_dom_sf"/>
</dbReference>
<evidence type="ECO:0000256" key="1">
    <source>
        <dbReference type="SAM" id="SignalP"/>
    </source>
</evidence>
<dbReference type="SUPFAM" id="SSF48452">
    <property type="entry name" value="TPR-like"/>
    <property type="match status" value="1"/>
</dbReference>
<dbReference type="Gene3D" id="1.25.40.10">
    <property type="entry name" value="Tetratricopeptide repeat domain"/>
    <property type="match status" value="1"/>
</dbReference>
<keyword evidence="1" id="KW-0732">Signal</keyword>